<name>A0AAU8G2Z2_9MICO</name>
<keyword evidence="1" id="KW-0812">Transmembrane</keyword>
<organism evidence="2">
    <name type="scientific">Cellulosimicrobium sp. ES-005</name>
    <dbReference type="NCBI Taxonomy" id="3163031"/>
    <lineage>
        <taxon>Bacteria</taxon>
        <taxon>Bacillati</taxon>
        <taxon>Actinomycetota</taxon>
        <taxon>Actinomycetes</taxon>
        <taxon>Micrococcales</taxon>
        <taxon>Promicromonosporaceae</taxon>
        <taxon>Cellulosimicrobium</taxon>
    </lineage>
</organism>
<evidence type="ECO:0000313" key="2">
    <source>
        <dbReference type="EMBL" id="XCH30054.1"/>
    </source>
</evidence>
<keyword evidence="1" id="KW-1133">Transmembrane helix</keyword>
<dbReference type="RefSeq" id="WP_253051235.1">
    <property type="nucleotide sequence ID" value="NZ_CP159290.1"/>
</dbReference>
<feature type="transmembrane region" description="Helical" evidence="1">
    <location>
        <begin position="51"/>
        <end position="78"/>
    </location>
</feature>
<dbReference type="AlphaFoldDB" id="A0AAU8G2Z2"/>
<reference evidence="2" key="1">
    <citation type="submission" date="2024-06" db="EMBL/GenBank/DDBJ databases">
        <title>Complete genome sequence of the cellulolytic actinobacterium, Cellulosimicrobium ES-005.</title>
        <authorList>
            <person name="Matthews C.T."/>
            <person name="Underwood K.D."/>
            <person name="Ghanchi K.M."/>
            <person name="Fields S.D."/>
            <person name="Gardner S.G."/>
        </authorList>
    </citation>
    <scope>NUCLEOTIDE SEQUENCE</scope>
    <source>
        <strain evidence="2">ES-005</strain>
    </source>
</reference>
<keyword evidence="1" id="KW-0472">Membrane</keyword>
<evidence type="ECO:0008006" key="3">
    <source>
        <dbReference type="Google" id="ProtNLM"/>
    </source>
</evidence>
<dbReference type="EMBL" id="CP159290">
    <property type="protein sequence ID" value="XCH30054.1"/>
    <property type="molecule type" value="Genomic_DNA"/>
</dbReference>
<sequence length="326" mass="34673">MSTSPPPRATLDTRALVEPVDRAAVRAHHREVRRRARAARALTRSSVTSRVLARVLGTAFLALLLALAVFVVGAVLALVVVGLVAAGVAAGIAVGLVAVGLVAVGLLVARGVRRSSARDHERAYRLSRFAAANGFDLEARVDDPELPSGAFRLGILRVAWNVVRTRGHHPVEVATYTYSAGYRNGEPFEFTYAMVGLDRALPHVVVETAPARGLRGARAPRGVERVWELPVDGPFGDRHRAYGPVRSPTGTARAVFTSEVVETLVRGPLPLAAEVSGDRLFLYSERPLDLLDPAVWERLLGTATDLAARLSGADGTGAPGAASRTR</sequence>
<gene>
    <name evidence="2" type="ORF">ABRQ22_21335</name>
</gene>
<evidence type="ECO:0000256" key="1">
    <source>
        <dbReference type="SAM" id="Phobius"/>
    </source>
</evidence>
<accession>A0AAU8G2Z2</accession>
<feature type="transmembrane region" description="Helical" evidence="1">
    <location>
        <begin position="84"/>
        <end position="109"/>
    </location>
</feature>
<proteinExistence type="predicted"/>
<protein>
    <recommendedName>
        <fullName evidence="3">DUF3137 domain-containing protein</fullName>
    </recommendedName>
</protein>